<accession>A0A9D4PWR3</accession>
<dbReference type="AlphaFoldDB" id="A0A9D4PWR3"/>
<keyword evidence="3" id="KW-1185">Reference proteome</keyword>
<evidence type="ECO:0000313" key="2">
    <source>
        <dbReference type="EMBL" id="KAH7957240.1"/>
    </source>
</evidence>
<feature type="compositionally biased region" description="Basic and acidic residues" evidence="1">
    <location>
        <begin position="68"/>
        <end position="79"/>
    </location>
</feature>
<protein>
    <submittedName>
        <fullName evidence="2">Uncharacterized protein</fullName>
    </submittedName>
</protein>
<sequence length="97" mass="9874">MDVCPNPQDKICRGCGIANPGEDHKCEPNVACAGGNISPPTGPARRDSKRLTSSVGGAGNGAGRKKTTRTEIKAKEALKNDPNVAPLRSGAGPRAGP</sequence>
<proteinExistence type="predicted"/>
<reference evidence="2" key="1">
    <citation type="journal article" date="2020" name="Cell">
        <title>Large-Scale Comparative Analyses of Tick Genomes Elucidate Their Genetic Diversity and Vector Capacities.</title>
        <authorList>
            <consortium name="Tick Genome and Microbiome Consortium (TIGMIC)"/>
            <person name="Jia N."/>
            <person name="Wang J."/>
            <person name="Shi W."/>
            <person name="Du L."/>
            <person name="Sun Y."/>
            <person name="Zhan W."/>
            <person name="Jiang J.F."/>
            <person name="Wang Q."/>
            <person name="Zhang B."/>
            <person name="Ji P."/>
            <person name="Bell-Sakyi L."/>
            <person name="Cui X.M."/>
            <person name="Yuan T.T."/>
            <person name="Jiang B.G."/>
            <person name="Yang W.F."/>
            <person name="Lam T.T."/>
            <person name="Chang Q.C."/>
            <person name="Ding S.J."/>
            <person name="Wang X.J."/>
            <person name="Zhu J.G."/>
            <person name="Ruan X.D."/>
            <person name="Zhao L."/>
            <person name="Wei J.T."/>
            <person name="Ye R.Z."/>
            <person name="Que T.C."/>
            <person name="Du C.H."/>
            <person name="Zhou Y.H."/>
            <person name="Cheng J.X."/>
            <person name="Dai P.F."/>
            <person name="Guo W.B."/>
            <person name="Han X.H."/>
            <person name="Huang E.J."/>
            <person name="Li L.F."/>
            <person name="Wei W."/>
            <person name="Gao Y.C."/>
            <person name="Liu J.Z."/>
            <person name="Shao H.Z."/>
            <person name="Wang X."/>
            <person name="Wang C.C."/>
            <person name="Yang T.C."/>
            <person name="Huo Q.B."/>
            <person name="Li W."/>
            <person name="Chen H.Y."/>
            <person name="Chen S.E."/>
            <person name="Zhou L.G."/>
            <person name="Ni X.B."/>
            <person name="Tian J.H."/>
            <person name="Sheng Y."/>
            <person name="Liu T."/>
            <person name="Pan Y.S."/>
            <person name="Xia L.Y."/>
            <person name="Li J."/>
            <person name="Zhao F."/>
            <person name="Cao W.C."/>
        </authorList>
    </citation>
    <scope>NUCLEOTIDE SEQUENCE</scope>
    <source>
        <strain evidence="2">Rsan-2018</strain>
    </source>
</reference>
<evidence type="ECO:0000256" key="1">
    <source>
        <dbReference type="SAM" id="MobiDB-lite"/>
    </source>
</evidence>
<dbReference type="Proteomes" id="UP000821837">
    <property type="component" value="Unassembled WGS sequence"/>
</dbReference>
<gene>
    <name evidence="2" type="ORF">HPB52_016468</name>
</gene>
<dbReference type="EMBL" id="JABSTV010001250">
    <property type="protein sequence ID" value="KAH7957240.1"/>
    <property type="molecule type" value="Genomic_DNA"/>
</dbReference>
<feature type="region of interest" description="Disordered" evidence="1">
    <location>
        <begin position="35"/>
        <end position="97"/>
    </location>
</feature>
<organism evidence="2 3">
    <name type="scientific">Rhipicephalus sanguineus</name>
    <name type="common">Brown dog tick</name>
    <name type="synonym">Ixodes sanguineus</name>
    <dbReference type="NCBI Taxonomy" id="34632"/>
    <lineage>
        <taxon>Eukaryota</taxon>
        <taxon>Metazoa</taxon>
        <taxon>Ecdysozoa</taxon>
        <taxon>Arthropoda</taxon>
        <taxon>Chelicerata</taxon>
        <taxon>Arachnida</taxon>
        <taxon>Acari</taxon>
        <taxon>Parasitiformes</taxon>
        <taxon>Ixodida</taxon>
        <taxon>Ixodoidea</taxon>
        <taxon>Ixodidae</taxon>
        <taxon>Rhipicephalinae</taxon>
        <taxon>Rhipicephalus</taxon>
        <taxon>Rhipicephalus</taxon>
    </lineage>
</organism>
<evidence type="ECO:0000313" key="3">
    <source>
        <dbReference type="Proteomes" id="UP000821837"/>
    </source>
</evidence>
<name>A0A9D4PWR3_RHISA</name>
<reference evidence="2" key="2">
    <citation type="submission" date="2021-09" db="EMBL/GenBank/DDBJ databases">
        <authorList>
            <person name="Jia N."/>
            <person name="Wang J."/>
            <person name="Shi W."/>
            <person name="Du L."/>
            <person name="Sun Y."/>
            <person name="Zhan W."/>
            <person name="Jiang J."/>
            <person name="Wang Q."/>
            <person name="Zhang B."/>
            <person name="Ji P."/>
            <person name="Sakyi L.B."/>
            <person name="Cui X."/>
            <person name="Yuan T."/>
            <person name="Jiang B."/>
            <person name="Yang W."/>
            <person name="Lam T.T.-Y."/>
            <person name="Chang Q."/>
            <person name="Ding S."/>
            <person name="Wang X."/>
            <person name="Zhu J."/>
            <person name="Ruan X."/>
            <person name="Zhao L."/>
            <person name="Wei J."/>
            <person name="Que T."/>
            <person name="Du C."/>
            <person name="Cheng J."/>
            <person name="Dai P."/>
            <person name="Han X."/>
            <person name="Huang E."/>
            <person name="Gao Y."/>
            <person name="Liu J."/>
            <person name="Shao H."/>
            <person name="Ye R."/>
            <person name="Li L."/>
            <person name="Wei W."/>
            <person name="Wang X."/>
            <person name="Wang C."/>
            <person name="Huo Q."/>
            <person name="Li W."/>
            <person name="Guo W."/>
            <person name="Chen H."/>
            <person name="Chen S."/>
            <person name="Zhou L."/>
            <person name="Zhou L."/>
            <person name="Ni X."/>
            <person name="Tian J."/>
            <person name="Zhou Y."/>
            <person name="Sheng Y."/>
            <person name="Liu T."/>
            <person name="Pan Y."/>
            <person name="Xia L."/>
            <person name="Li J."/>
            <person name="Zhao F."/>
            <person name="Cao W."/>
        </authorList>
    </citation>
    <scope>NUCLEOTIDE SEQUENCE</scope>
    <source>
        <strain evidence="2">Rsan-2018</strain>
        <tissue evidence="2">Larvae</tissue>
    </source>
</reference>
<comment type="caution">
    <text evidence="2">The sequence shown here is derived from an EMBL/GenBank/DDBJ whole genome shotgun (WGS) entry which is preliminary data.</text>
</comment>